<dbReference type="NCBIfam" id="TIGR01509">
    <property type="entry name" value="HAD-SF-IA-v3"/>
    <property type="match status" value="1"/>
</dbReference>
<dbReference type="AlphaFoldDB" id="A0A932MNY2"/>
<evidence type="ECO:0000313" key="2">
    <source>
        <dbReference type="Proteomes" id="UP000782312"/>
    </source>
</evidence>
<dbReference type="GO" id="GO:0005737">
    <property type="term" value="C:cytoplasm"/>
    <property type="evidence" value="ECO:0007669"/>
    <property type="project" value="TreeGrafter"/>
</dbReference>
<dbReference type="GO" id="GO:0016791">
    <property type="term" value="F:phosphatase activity"/>
    <property type="evidence" value="ECO:0007669"/>
    <property type="project" value="TreeGrafter"/>
</dbReference>
<accession>A0A932MNY2</accession>
<name>A0A932MNY2_UNCTE</name>
<dbReference type="PANTHER" id="PTHR19288:SF46">
    <property type="entry name" value="HALOACID DEHALOGENASE-LIKE HYDROLASE DOMAIN-CONTAINING PROTEIN 2"/>
    <property type="match status" value="1"/>
</dbReference>
<dbReference type="Proteomes" id="UP000782312">
    <property type="component" value="Unassembled WGS sequence"/>
</dbReference>
<dbReference type="InterPro" id="IPR036412">
    <property type="entry name" value="HAD-like_sf"/>
</dbReference>
<comment type="caution">
    <text evidence="1">The sequence shown here is derived from an EMBL/GenBank/DDBJ whole genome shotgun (WGS) entry which is preliminary data.</text>
</comment>
<organism evidence="1 2">
    <name type="scientific">Tectimicrobiota bacterium</name>
    <dbReference type="NCBI Taxonomy" id="2528274"/>
    <lineage>
        <taxon>Bacteria</taxon>
        <taxon>Pseudomonadati</taxon>
        <taxon>Nitrospinota/Tectimicrobiota group</taxon>
        <taxon>Candidatus Tectimicrobiota</taxon>
    </lineage>
</organism>
<dbReference type="Pfam" id="PF13242">
    <property type="entry name" value="Hydrolase_like"/>
    <property type="match status" value="1"/>
</dbReference>
<gene>
    <name evidence="1" type="ORF">HYZ11_03375</name>
</gene>
<dbReference type="PANTHER" id="PTHR19288">
    <property type="entry name" value="4-NITROPHENYLPHOSPHATASE-RELATED"/>
    <property type="match status" value="1"/>
</dbReference>
<sequence length="273" mass="28684">AMFRDLKAVVMDLEGVLYAGEEVLPGARELLGALEARGLPHRFVTNISRHTSADVRAHMAILGIDPGPGKIVGVLDWAGEFLRRRCGTGRVLVLGTETLQAAIRAAGFELVPPWAEHRAEIVVVGLDEGLTHFSLSAAARAVARGAPFFALNPDVRAPREGGSFELGGGAVALAVQAAAGKPPVVIGKPGPFLFEQALAELGVEPSEAVMIGDNLRTDVAGARAVGMASVWINRWGALPGDPDVKPDLEVRRADEIVPHLPGCRGSRAKDVPS</sequence>
<dbReference type="InterPro" id="IPR023214">
    <property type="entry name" value="HAD_sf"/>
</dbReference>
<dbReference type="InterPro" id="IPR006439">
    <property type="entry name" value="HAD-SF_hydro_IA"/>
</dbReference>
<dbReference type="InterPro" id="IPR006357">
    <property type="entry name" value="HAD-SF_hydro_IIA"/>
</dbReference>
<dbReference type="EMBL" id="JACPUR010000006">
    <property type="protein sequence ID" value="MBI3126626.1"/>
    <property type="molecule type" value="Genomic_DNA"/>
</dbReference>
<proteinExistence type="predicted"/>
<protein>
    <submittedName>
        <fullName evidence="1">HAD-IIA family hydrolase</fullName>
    </submittedName>
</protein>
<feature type="non-terminal residue" evidence="1">
    <location>
        <position position="1"/>
    </location>
</feature>
<dbReference type="NCBIfam" id="TIGR01460">
    <property type="entry name" value="HAD-SF-IIA"/>
    <property type="match status" value="1"/>
</dbReference>
<evidence type="ECO:0000313" key="1">
    <source>
        <dbReference type="EMBL" id="MBI3126626.1"/>
    </source>
</evidence>
<dbReference type="Gene3D" id="3.40.50.1000">
    <property type="entry name" value="HAD superfamily/HAD-like"/>
    <property type="match status" value="2"/>
</dbReference>
<keyword evidence="1" id="KW-0378">Hydrolase</keyword>
<reference evidence="1" key="1">
    <citation type="submission" date="2020-07" db="EMBL/GenBank/DDBJ databases">
        <title>Huge and variable diversity of episymbiotic CPR bacteria and DPANN archaea in groundwater ecosystems.</title>
        <authorList>
            <person name="He C.Y."/>
            <person name="Keren R."/>
            <person name="Whittaker M."/>
            <person name="Farag I.F."/>
            <person name="Doudna J."/>
            <person name="Cate J.H.D."/>
            <person name="Banfield J.F."/>
        </authorList>
    </citation>
    <scope>NUCLEOTIDE SEQUENCE</scope>
    <source>
        <strain evidence="1">NC_groundwater_763_Ag_S-0.2um_68_21</strain>
    </source>
</reference>
<dbReference type="Pfam" id="PF13344">
    <property type="entry name" value="Hydrolase_6"/>
    <property type="match status" value="1"/>
</dbReference>
<dbReference type="SUPFAM" id="SSF56784">
    <property type="entry name" value="HAD-like"/>
    <property type="match status" value="1"/>
</dbReference>